<feature type="region of interest" description="Disordered" evidence="9">
    <location>
        <begin position="466"/>
        <end position="543"/>
    </location>
</feature>
<feature type="region of interest" description="Disordered" evidence="9">
    <location>
        <begin position="1021"/>
        <end position="1056"/>
    </location>
</feature>
<feature type="compositionally biased region" description="Polar residues" evidence="9">
    <location>
        <begin position="1075"/>
        <end position="1126"/>
    </location>
</feature>
<feature type="region of interest" description="Disordered" evidence="9">
    <location>
        <begin position="279"/>
        <end position="299"/>
    </location>
</feature>
<dbReference type="Pfam" id="PF00320">
    <property type="entry name" value="GATA"/>
    <property type="match status" value="1"/>
</dbReference>
<name>G4TSH9_SERID</name>
<accession>G4TSH9</accession>
<feature type="region of interest" description="Disordered" evidence="9">
    <location>
        <begin position="1075"/>
        <end position="1175"/>
    </location>
</feature>
<evidence type="ECO:0000313" key="12">
    <source>
        <dbReference type="Proteomes" id="UP000007148"/>
    </source>
</evidence>
<evidence type="ECO:0000313" key="11">
    <source>
        <dbReference type="EMBL" id="CCA74270.1"/>
    </source>
</evidence>
<evidence type="ECO:0000256" key="3">
    <source>
        <dbReference type="ARBA" id="ARBA00022771"/>
    </source>
</evidence>
<evidence type="ECO:0000256" key="6">
    <source>
        <dbReference type="ARBA" id="ARBA00023163"/>
    </source>
</evidence>
<dbReference type="GO" id="GO:0000978">
    <property type="term" value="F:RNA polymerase II cis-regulatory region sequence-specific DNA binding"/>
    <property type="evidence" value="ECO:0007669"/>
    <property type="project" value="TreeGrafter"/>
</dbReference>
<keyword evidence="4" id="KW-0862">Zinc</keyword>
<feature type="compositionally biased region" description="Low complexity" evidence="9">
    <location>
        <begin position="640"/>
        <end position="651"/>
    </location>
</feature>
<feature type="compositionally biased region" description="Polar residues" evidence="9">
    <location>
        <begin position="178"/>
        <end position="206"/>
    </location>
</feature>
<dbReference type="STRING" id="1109443.G4TSH9"/>
<comment type="subcellular location">
    <subcellularLocation>
        <location evidence="1">Nucleus</location>
    </subcellularLocation>
</comment>
<keyword evidence="3 8" id="KW-0863">Zinc-finger</keyword>
<reference evidence="11 12" key="1">
    <citation type="journal article" date="2011" name="PLoS Pathog.">
        <title>Endophytic Life Strategies Decoded by Genome and Transcriptome Analyses of the Mutualistic Root Symbiont Piriformospora indica.</title>
        <authorList>
            <person name="Zuccaro A."/>
            <person name="Lahrmann U."/>
            <person name="Guldener U."/>
            <person name="Langen G."/>
            <person name="Pfiffi S."/>
            <person name="Biedenkopf D."/>
            <person name="Wong P."/>
            <person name="Samans B."/>
            <person name="Grimm C."/>
            <person name="Basiewicz M."/>
            <person name="Murat C."/>
            <person name="Martin F."/>
            <person name="Kogel K.H."/>
        </authorList>
    </citation>
    <scope>NUCLEOTIDE SEQUENCE [LARGE SCALE GENOMIC DNA]</scope>
    <source>
        <strain evidence="11 12">DSM 11827</strain>
    </source>
</reference>
<dbReference type="InterPro" id="IPR013088">
    <property type="entry name" value="Znf_NHR/GATA"/>
</dbReference>
<dbReference type="GO" id="GO:0045944">
    <property type="term" value="P:positive regulation of transcription by RNA polymerase II"/>
    <property type="evidence" value="ECO:0007669"/>
    <property type="project" value="TreeGrafter"/>
</dbReference>
<feature type="compositionally biased region" description="Polar residues" evidence="9">
    <location>
        <begin position="39"/>
        <end position="79"/>
    </location>
</feature>
<feature type="region of interest" description="Disordered" evidence="9">
    <location>
        <begin position="1275"/>
        <end position="1358"/>
    </location>
</feature>
<dbReference type="EMBL" id="CAFZ01000296">
    <property type="protein sequence ID" value="CCA74270.1"/>
    <property type="molecule type" value="Genomic_DNA"/>
</dbReference>
<dbReference type="Gene3D" id="3.30.50.10">
    <property type="entry name" value="Erythroid Transcription Factor GATA-1, subunit A"/>
    <property type="match status" value="1"/>
</dbReference>
<comment type="caution">
    <text evidence="11">The sequence shown here is derived from an EMBL/GenBank/DDBJ whole genome shotgun (WGS) entry which is preliminary data.</text>
</comment>
<dbReference type="GO" id="GO:0000981">
    <property type="term" value="F:DNA-binding transcription factor activity, RNA polymerase II-specific"/>
    <property type="evidence" value="ECO:0007669"/>
    <property type="project" value="TreeGrafter"/>
</dbReference>
<evidence type="ECO:0000256" key="4">
    <source>
        <dbReference type="ARBA" id="ARBA00022833"/>
    </source>
</evidence>
<dbReference type="PANTHER" id="PTHR10071:SF281">
    <property type="entry name" value="BOX A-BINDING FACTOR-RELATED"/>
    <property type="match status" value="1"/>
</dbReference>
<proteinExistence type="predicted"/>
<dbReference type="InterPro" id="IPR039355">
    <property type="entry name" value="Transcription_factor_GATA"/>
</dbReference>
<feature type="compositionally biased region" description="Polar residues" evidence="9">
    <location>
        <begin position="280"/>
        <end position="290"/>
    </location>
</feature>
<feature type="region of interest" description="Disordered" evidence="9">
    <location>
        <begin position="804"/>
        <end position="871"/>
    </location>
</feature>
<dbReference type="PRINTS" id="PR00619">
    <property type="entry name" value="GATAZNFINGER"/>
</dbReference>
<keyword evidence="6" id="KW-0804">Transcription</keyword>
<dbReference type="OrthoDB" id="515401at2759"/>
<evidence type="ECO:0000256" key="7">
    <source>
        <dbReference type="ARBA" id="ARBA00023242"/>
    </source>
</evidence>
<dbReference type="Proteomes" id="UP000007148">
    <property type="component" value="Unassembled WGS sequence"/>
</dbReference>
<dbReference type="Pfam" id="PF08550">
    <property type="entry name" value="GATA_AreA"/>
    <property type="match status" value="1"/>
</dbReference>
<dbReference type="eggNOG" id="KOG1601">
    <property type="taxonomic scope" value="Eukaryota"/>
</dbReference>
<dbReference type="HOGENOM" id="CLU_257174_0_0_1"/>
<dbReference type="SMART" id="SM00401">
    <property type="entry name" value="ZnF_GATA"/>
    <property type="match status" value="1"/>
</dbReference>
<feature type="compositionally biased region" description="Low complexity" evidence="9">
    <location>
        <begin position="608"/>
        <end position="627"/>
    </location>
</feature>
<dbReference type="InterPro" id="IPR000679">
    <property type="entry name" value="Znf_GATA"/>
</dbReference>
<feature type="compositionally biased region" description="Basic and acidic residues" evidence="9">
    <location>
        <begin position="834"/>
        <end position="846"/>
    </location>
</feature>
<feature type="region of interest" description="Disordered" evidence="9">
    <location>
        <begin position="586"/>
        <end position="651"/>
    </location>
</feature>
<feature type="compositionally biased region" description="Low complexity" evidence="9">
    <location>
        <begin position="1326"/>
        <end position="1358"/>
    </location>
</feature>
<keyword evidence="12" id="KW-1185">Reference proteome</keyword>
<gene>
    <name evidence="11" type="ORF">PIIN_08223</name>
</gene>
<dbReference type="PROSITE" id="PS50114">
    <property type="entry name" value="GATA_ZN_FINGER_2"/>
    <property type="match status" value="1"/>
</dbReference>
<dbReference type="InterPro" id="IPR013860">
    <property type="entry name" value="AreA_GATA"/>
</dbReference>
<evidence type="ECO:0000256" key="2">
    <source>
        <dbReference type="ARBA" id="ARBA00022723"/>
    </source>
</evidence>
<evidence type="ECO:0000256" key="8">
    <source>
        <dbReference type="PROSITE-ProRule" id="PRU00094"/>
    </source>
</evidence>
<dbReference type="CDD" id="cd00202">
    <property type="entry name" value="ZnF_GATA"/>
    <property type="match status" value="1"/>
</dbReference>
<dbReference type="PROSITE" id="PS00344">
    <property type="entry name" value="GATA_ZN_FINGER_1"/>
    <property type="match status" value="1"/>
</dbReference>
<feature type="region of interest" description="Disordered" evidence="9">
    <location>
        <begin position="1"/>
        <end position="79"/>
    </location>
</feature>
<dbReference type="GO" id="GO:0005634">
    <property type="term" value="C:nucleus"/>
    <property type="evidence" value="ECO:0007669"/>
    <property type="project" value="UniProtKB-SubCell"/>
</dbReference>
<sequence>MQPPPMSPSYTSASVASPAMTPGSAFVTSPSAGGMTPSAVFSSSTSPNNMLPLTSTSPNIGLPSTSTSPGMTSATTNTTQSWFTGASPALTATSMTSVSAHPGSGSYFGATTGSIQQHVPYTPEQLGYPGSASTQEQQYRLYAQQQYEQQRRQMAEQQGLAHYPTGLAQGQDDMASTPGPTSSSNADTPGSDSNRTQANTPRNAPTPSAGAVAGSDASMERFTAARSPLSQAETPQRRGGASSGGGANLKQTKQQVGLADILADDFYAAALSRRRGSLAPTTSSVMNTPAMSVKSPGMDNQMTPKLDMRTMMSPNQRGLALDTHVPMSAFGHASNDASFSPGMGVGGEDDESSRLSREDPLATQVWKMYARTRASLPHAQRMENLTWRMMAMALRKHREASASASGMAPLMKADVNSQQRTSGAGQQALDPQSAAQMAAAQALQVEEADTLKPLTVDKQTKMRVEKKTMLSPGSEDERGRAVDKGRKAKMRVEGFHTADGSPGQEEADDIADGMDWRAASRSRSRAPMEWRATSHSRSRSRPPLALNMGNMSYQINAGFTPQQPLMGGFTMGVQSASMGRGIREPATWEPQTFEQPTTSTTGADKEQAAPSAAIAIPKSSSSPAQPQEDGEEEQGGVGKAVGSVPPGPSSVSLLTKSLQMFSESPPSSGVDFFRGHFAPPPGVVVPHVTLTESLRERGIDVDGGAPVPPSVMARRASQPAIHQPLAFAEENGQQDHQPPQSVDPAVSAALDDFISSSLPAYHHPLYQFQQLASPTAGDGQWQGEMRGALPEGFPRRVRKTSFDHTVAKNAGEESQNLTGRHQIDGRPMPPPSEPPKRRELNEEGLHSHQAFFSHPPGLGGEPTSTTDSASPYPNTNYAFSLPDADRLFMNTDIASTIPFSRVGIPGVDFPFGHSLGRTSSVTGPVDFPYPRTEAPPRTGDEFDFQSYGLGGEDVDPTVEIATAAAAAAIDESVERFATAASGGAYVPPGSFDEAFDPVGMGMRMSGGIFFPTGSYTGDSISHSMAHLGGQQPLGPGSAPASAFTVDPTLLGSSGMRDPAEWSMAAAAAAASMNRANTGKSASTSNVSSEPGSLNNSTLEGPPGNRNSGARRSSVSGNTARRTSTGTVAAAGNSHSRKKSSSGTLAPVSSDKKAEVSFTEKSGSTGANPEGDDGQTMCTNCSTTTTPLWRRNPEGQPLCNACGLFFKLHGVTRPLSLKTDVIKKRNRNGATLTNPSRKSTTSTLSRASTLSNPRRTSLTSTSAAAAAAAAALAGGAASGGSSQLPGTRPLAPNASSTHSHLPELRPSPPGLGNTSAVLTSQKRVRKTSSGLVVGSSTTESTRASSSATPPSASGEAVPS</sequence>
<keyword evidence="7" id="KW-0539">Nucleus</keyword>
<feature type="compositionally biased region" description="Polar residues" evidence="9">
    <location>
        <begin position="1311"/>
        <end position="1320"/>
    </location>
</feature>
<feature type="region of interest" description="Disordered" evidence="9">
    <location>
        <begin position="1225"/>
        <end position="1258"/>
    </location>
</feature>
<keyword evidence="2" id="KW-0479">Metal-binding</keyword>
<feature type="compositionally biased region" description="Low complexity" evidence="9">
    <location>
        <begin position="1235"/>
        <end position="1258"/>
    </location>
</feature>
<feature type="domain" description="GATA-type" evidence="10">
    <location>
        <begin position="1177"/>
        <end position="1224"/>
    </location>
</feature>
<evidence type="ECO:0000256" key="9">
    <source>
        <dbReference type="SAM" id="MobiDB-lite"/>
    </source>
</evidence>
<dbReference type="FunFam" id="3.30.50.10:FF:000007">
    <property type="entry name" value="Nitrogen regulatory AreA, N-terminal"/>
    <property type="match status" value="1"/>
</dbReference>
<feature type="compositionally biased region" description="Basic and acidic residues" evidence="9">
    <location>
        <begin position="475"/>
        <end position="496"/>
    </location>
</feature>
<keyword evidence="5" id="KW-0805">Transcription regulation</keyword>
<evidence type="ECO:0000259" key="10">
    <source>
        <dbReference type="PROSITE" id="PS50114"/>
    </source>
</evidence>
<dbReference type="PANTHER" id="PTHR10071">
    <property type="entry name" value="TRANSCRIPTION FACTOR GATA FAMILY MEMBER"/>
    <property type="match status" value="1"/>
</dbReference>
<evidence type="ECO:0000256" key="1">
    <source>
        <dbReference type="ARBA" id="ARBA00004123"/>
    </source>
</evidence>
<feature type="compositionally biased region" description="Polar residues" evidence="9">
    <location>
        <begin position="862"/>
        <end position="871"/>
    </location>
</feature>
<dbReference type="InParanoid" id="G4TSH9"/>
<dbReference type="GO" id="GO:0000122">
    <property type="term" value="P:negative regulation of transcription by RNA polymerase II"/>
    <property type="evidence" value="ECO:0007669"/>
    <property type="project" value="TreeGrafter"/>
</dbReference>
<dbReference type="GO" id="GO:0008270">
    <property type="term" value="F:zinc ion binding"/>
    <property type="evidence" value="ECO:0007669"/>
    <property type="project" value="UniProtKB-KW"/>
</dbReference>
<dbReference type="SUPFAM" id="SSF57716">
    <property type="entry name" value="Glucocorticoid receptor-like (DNA-binding domain)"/>
    <property type="match status" value="1"/>
</dbReference>
<feature type="compositionally biased region" description="Polar residues" evidence="9">
    <location>
        <begin position="589"/>
        <end position="602"/>
    </location>
</feature>
<organism evidence="11 12">
    <name type="scientific">Serendipita indica (strain DSM 11827)</name>
    <name type="common">Root endophyte fungus</name>
    <name type="synonym">Piriformospora indica</name>
    <dbReference type="NCBI Taxonomy" id="1109443"/>
    <lineage>
        <taxon>Eukaryota</taxon>
        <taxon>Fungi</taxon>
        <taxon>Dikarya</taxon>
        <taxon>Basidiomycota</taxon>
        <taxon>Agaricomycotina</taxon>
        <taxon>Agaricomycetes</taxon>
        <taxon>Sebacinales</taxon>
        <taxon>Serendipitaceae</taxon>
        <taxon>Serendipita</taxon>
    </lineage>
</organism>
<evidence type="ECO:0000256" key="5">
    <source>
        <dbReference type="ARBA" id="ARBA00023015"/>
    </source>
</evidence>
<feature type="region of interest" description="Disordered" evidence="9">
    <location>
        <begin position="166"/>
        <end position="249"/>
    </location>
</feature>
<dbReference type="OMA" id="IQMPITM"/>
<protein>
    <recommendedName>
        <fullName evidence="10">GATA-type domain-containing protein</fullName>
    </recommendedName>
</protein>